<dbReference type="Pfam" id="PF02348">
    <property type="entry name" value="CTP_transf_3"/>
    <property type="match status" value="1"/>
</dbReference>
<protein>
    <submittedName>
        <fullName evidence="1">Glycosyltransferase family protein</fullName>
    </submittedName>
</protein>
<reference evidence="1" key="1">
    <citation type="submission" date="2023-06" db="EMBL/GenBank/DDBJ databases">
        <title>Genomic of Agaribacillus aureum.</title>
        <authorList>
            <person name="Wang G."/>
        </authorList>
    </citation>
    <scope>NUCLEOTIDE SEQUENCE</scope>
    <source>
        <strain evidence="1">BMA12</strain>
    </source>
</reference>
<dbReference type="Proteomes" id="UP001172083">
    <property type="component" value="Unassembled WGS sequence"/>
</dbReference>
<comment type="caution">
    <text evidence="1">The sequence shown here is derived from an EMBL/GenBank/DDBJ whole genome shotgun (WGS) entry which is preliminary data.</text>
</comment>
<keyword evidence="2" id="KW-1185">Reference proteome</keyword>
<dbReference type="PANTHER" id="PTHR42866:SF1">
    <property type="entry name" value="SPORE COAT POLYSACCHARIDE BIOSYNTHESIS PROTEIN SPSF"/>
    <property type="match status" value="1"/>
</dbReference>
<gene>
    <name evidence="1" type="ORF">QQ020_26595</name>
</gene>
<dbReference type="Gene3D" id="3.90.550.10">
    <property type="entry name" value="Spore Coat Polysaccharide Biosynthesis Protein SpsA, Chain A"/>
    <property type="match status" value="1"/>
</dbReference>
<dbReference type="InterPro" id="IPR029044">
    <property type="entry name" value="Nucleotide-diphossugar_trans"/>
</dbReference>
<dbReference type="RefSeq" id="WP_346761013.1">
    <property type="nucleotide sequence ID" value="NZ_JAUJEB010000007.1"/>
</dbReference>
<dbReference type="PANTHER" id="PTHR42866">
    <property type="entry name" value="3-DEOXY-MANNO-OCTULOSONATE CYTIDYLYLTRANSFERASE"/>
    <property type="match status" value="1"/>
</dbReference>
<dbReference type="SUPFAM" id="SSF53448">
    <property type="entry name" value="Nucleotide-diphospho-sugar transferases"/>
    <property type="match status" value="1"/>
</dbReference>
<evidence type="ECO:0000313" key="2">
    <source>
        <dbReference type="Proteomes" id="UP001172083"/>
    </source>
</evidence>
<evidence type="ECO:0000313" key="1">
    <source>
        <dbReference type="EMBL" id="MDN5215675.1"/>
    </source>
</evidence>
<accession>A0ABT8LFZ0</accession>
<dbReference type="EMBL" id="JAUJEB010000007">
    <property type="protein sequence ID" value="MDN5215675.1"/>
    <property type="molecule type" value="Genomic_DNA"/>
</dbReference>
<dbReference type="CDD" id="cd02518">
    <property type="entry name" value="GT2_SpsF"/>
    <property type="match status" value="1"/>
</dbReference>
<proteinExistence type="predicted"/>
<dbReference type="InterPro" id="IPR003329">
    <property type="entry name" value="Cytidylyl_trans"/>
</dbReference>
<name>A0ABT8LFZ0_9BACT</name>
<sequence length="246" mass="28110">MKLSNLNIGIISQARMTSSRLPGKILFECKGVTILEHHINRLRASDVPVFVATTTNATDDPVIDTLLNLDIPYFRGDEQNVLSRYYYTALENNLDLVIRVTSDCPLIDGLLIKKALEDHLKSYSKNLYTSNCIERSYPRGFDFEIFSFELLKEAFDTATLPSDLEHVTPYIHQNKSGNVLFNSIRNFEDKSGYRVTLDTTDDWKLISKLINDYNAEDLGYLEIIKLLDVNKDLALINAHVEQKKVE</sequence>
<organism evidence="1 2">
    <name type="scientific">Agaribacillus aureus</name>
    <dbReference type="NCBI Taxonomy" id="3051825"/>
    <lineage>
        <taxon>Bacteria</taxon>
        <taxon>Pseudomonadati</taxon>
        <taxon>Bacteroidota</taxon>
        <taxon>Cytophagia</taxon>
        <taxon>Cytophagales</taxon>
        <taxon>Splendidivirgaceae</taxon>
        <taxon>Agaribacillus</taxon>
    </lineage>
</organism>